<dbReference type="SUPFAM" id="SSF50923">
    <property type="entry name" value="Hemopexin-like domain"/>
    <property type="match status" value="1"/>
</dbReference>
<name>A0A7M7NTZ4_STRPU</name>
<reference evidence="2" key="2">
    <citation type="submission" date="2021-01" db="UniProtKB">
        <authorList>
            <consortium name="EnsemblMetazoa"/>
        </authorList>
    </citation>
    <scope>IDENTIFICATION</scope>
</reference>
<dbReference type="Proteomes" id="UP000007110">
    <property type="component" value="Unassembled WGS sequence"/>
</dbReference>
<evidence type="ECO:0000313" key="2">
    <source>
        <dbReference type="EnsemblMetazoa" id="XP_030841702"/>
    </source>
</evidence>
<evidence type="ECO:0000256" key="1">
    <source>
        <dbReference type="PROSITE-ProRule" id="PRU01011"/>
    </source>
</evidence>
<dbReference type="InterPro" id="IPR018487">
    <property type="entry name" value="Hemopexin-like_repeat"/>
</dbReference>
<dbReference type="Pfam" id="PF00045">
    <property type="entry name" value="Hemopexin"/>
    <property type="match status" value="2"/>
</dbReference>
<proteinExistence type="predicted"/>
<reference evidence="3" key="1">
    <citation type="submission" date="2015-02" db="EMBL/GenBank/DDBJ databases">
        <title>Genome sequencing for Strongylocentrotus purpuratus.</title>
        <authorList>
            <person name="Murali S."/>
            <person name="Liu Y."/>
            <person name="Vee V."/>
            <person name="English A."/>
            <person name="Wang M."/>
            <person name="Skinner E."/>
            <person name="Han Y."/>
            <person name="Muzny D.M."/>
            <person name="Worley K.C."/>
            <person name="Gibbs R.A."/>
        </authorList>
    </citation>
    <scope>NUCLEOTIDE SEQUENCE</scope>
</reference>
<dbReference type="KEGG" id="spu:582413"/>
<dbReference type="EnsemblMetazoa" id="XM_030985842">
    <property type="protein sequence ID" value="XP_030841702"/>
    <property type="gene ID" value="LOC582413"/>
</dbReference>
<dbReference type="GeneID" id="582413"/>
<dbReference type="RefSeq" id="XP_030841702.1">
    <property type="nucleotide sequence ID" value="XM_030985842.1"/>
</dbReference>
<dbReference type="FunFam" id="2.110.10.10:FF:000030">
    <property type="entry name" value="Uncharacterized protein"/>
    <property type="match status" value="1"/>
</dbReference>
<sequence length="154" mass="17431">MDRGFPRPMSDWRGVPNDISSAFMWSRNFYFTKGDQYYLYNIDLQVSRKPQPLSHWNGFPSDSVDAAFQWANDRIYFFKGSEYYRFNDNTTAVDEGYPINTAIGWLRCDSNQLVIGPTSSPTTSPAAGGDAIVKTPSMVAVLFSTIAALFYSFQ</sequence>
<organism evidence="2 3">
    <name type="scientific">Strongylocentrotus purpuratus</name>
    <name type="common">Purple sea urchin</name>
    <dbReference type="NCBI Taxonomy" id="7668"/>
    <lineage>
        <taxon>Eukaryota</taxon>
        <taxon>Metazoa</taxon>
        <taxon>Echinodermata</taxon>
        <taxon>Eleutherozoa</taxon>
        <taxon>Echinozoa</taxon>
        <taxon>Echinoidea</taxon>
        <taxon>Euechinoidea</taxon>
        <taxon>Echinacea</taxon>
        <taxon>Camarodonta</taxon>
        <taxon>Echinidea</taxon>
        <taxon>Strongylocentrotidae</taxon>
        <taxon>Strongylocentrotus</taxon>
    </lineage>
</organism>
<dbReference type="InParanoid" id="A0A7M7NTZ4"/>
<evidence type="ECO:0008006" key="4">
    <source>
        <dbReference type="Google" id="ProtNLM"/>
    </source>
</evidence>
<keyword evidence="3" id="KW-1185">Reference proteome</keyword>
<evidence type="ECO:0000313" key="3">
    <source>
        <dbReference type="Proteomes" id="UP000007110"/>
    </source>
</evidence>
<accession>A0A7M7NTZ4</accession>
<dbReference type="SMART" id="SM00120">
    <property type="entry name" value="HX"/>
    <property type="match status" value="2"/>
</dbReference>
<feature type="repeat" description="Hemopexin" evidence="1">
    <location>
        <begin position="61"/>
        <end position="108"/>
    </location>
</feature>
<dbReference type="OMA" id="WANDRIY"/>
<dbReference type="PROSITE" id="PS51642">
    <property type="entry name" value="HEMOPEXIN_2"/>
    <property type="match status" value="1"/>
</dbReference>
<dbReference type="Gene3D" id="2.110.10.10">
    <property type="entry name" value="Hemopexin-like domain"/>
    <property type="match status" value="1"/>
</dbReference>
<dbReference type="OrthoDB" id="406838at2759"/>
<dbReference type="AlphaFoldDB" id="A0A7M7NTZ4"/>
<protein>
    <recommendedName>
        <fullName evidence="4">Matrix metalloproteinase</fullName>
    </recommendedName>
</protein>
<dbReference type="InterPro" id="IPR036375">
    <property type="entry name" value="Hemopexin-like_dom_sf"/>
</dbReference>